<dbReference type="EMBL" id="JAGINU010000004">
    <property type="protein sequence ID" value="MBP2371675.1"/>
    <property type="molecule type" value="Genomic_DNA"/>
</dbReference>
<evidence type="ECO:0000313" key="1">
    <source>
        <dbReference type="EMBL" id="MBP2371675.1"/>
    </source>
</evidence>
<evidence type="ECO:0000313" key="2">
    <source>
        <dbReference type="Proteomes" id="UP001519295"/>
    </source>
</evidence>
<dbReference type="Proteomes" id="UP001519295">
    <property type="component" value="Unassembled WGS sequence"/>
</dbReference>
<gene>
    <name evidence="1" type="ORF">JOF36_007448</name>
</gene>
<evidence type="ECO:0008006" key="3">
    <source>
        <dbReference type="Google" id="ProtNLM"/>
    </source>
</evidence>
<keyword evidence="2" id="KW-1185">Reference proteome</keyword>
<protein>
    <recommendedName>
        <fullName evidence="3">DUF4102 domain-containing protein</fullName>
    </recommendedName>
</protein>
<proteinExistence type="predicted"/>
<organism evidence="1 2">
    <name type="scientific">Pseudonocardia parietis</name>
    <dbReference type="NCBI Taxonomy" id="570936"/>
    <lineage>
        <taxon>Bacteria</taxon>
        <taxon>Bacillati</taxon>
        <taxon>Actinomycetota</taxon>
        <taxon>Actinomycetes</taxon>
        <taxon>Pseudonocardiales</taxon>
        <taxon>Pseudonocardiaceae</taxon>
        <taxon>Pseudonocardia</taxon>
    </lineage>
</organism>
<accession>A0ABS4W641</accession>
<name>A0ABS4W641_9PSEU</name>
<sequence>MTTLADIRRIFSVRGIDPDRLSQAPGRNNNDGRFLFRAPIGARVWFAPHEQDGQRTGWAYTAYNRHDGLTDAGHTDTTAPEGLLPVLHRHQKQATAPASPRRRDALLALGNPAAHTQLRLRADSPAHRWILGLFVTWTQLQDEDDGSVNGGDLVTHLGQAFAEIGLTEQLDLDELADRVDPGPRPGDADPAAPMTATSLEQALDQALQKNLVRALDRRPAVLTLHSIASEMVAQLRAAGLLDVVRT</sequence>
<comment type="caution">
    <text evidence="1">The sequence shown here is derived from an EMBL/GenBank/DDBJ whole genome shotgun (WGS) entry which is preliminary data.</text>
</comment>
<reference evidence="1 2" key="1">
    <citation type="submission" date="2021-03" db="EMBL/GenBank/DDBJ databases">
        <title>Sequencing the genomes of 1000 actinobacteria strains.</title>
        <authorList>
            <person name="Klenk H.-P."/>
        </authorList>
    </citation>
    <scope>NUCLEOTIDE SEQUENCE [LARGE SCALE GENOMIC DNA]</scope>
    <source>
        <strain evidence="1 2">DSM 45256</strain>
    </source>
</reference>
<dbReference type="RefSeq" id="WP_210036799.1">
    <property type="nucleotide sequence ID" value="NZ_JAGINU010000004.1"/>
</dbReference>